<evidence type="ECO:0000256" key="1">
    <source>
        <dbReference type="ARBA" id="ARBA00023002"/>
    </source>
</evidence>
<keyword evidence="5" id="KW-1185">Reference proteome</keyword>
<dbReference type="InterPro" id="IPR015590">
    <property type="entry name" value="Aldehyde_DH_dom"/>
</dbReference>
<gene>
    <name evidence="4" type="ORF">GCM10023081_39060</name>
</gene>
<accession>A0ABP7CYF5</accession>
<keyword evidence="1" id="KW-0560">Oxidoreductase</keyword>
<evidence type="ECO:0000259" key="3">
    <source>
        <dbReference type="Pfam" id="PF00171"/>
    </source>
</evidence>
<dbReference type="InterPro" id="IPR016161">
    <property type="entry name" value="Ald_DH/histidinol_DH"/>
</dbReference>
<sequence>MAQLRQTGPSDTERKPMNTGQDLDAILQAASDAKTAFRRQEPRTRYAQLAAIADRLDSEADALVAMAMEESHLPEGRLRGELKRTTVQLRLFAEEVLRGDFVDARIDQPDPDFGTGPRPDLRRMKTPLGVVLNFSASNFPFAFSVAGGDTASALAAGCPVIVKAHQGHTRLSEMTAAIVSDALQDTGAPEGTFALITGREAGVEALKDDRVDAASFTGSVSAGLLLAGIAADRPRPIPFYGELGSINPVFVTESAVASRGKDVIEGFAGSFTLGNGQFCTKPGLLFLPAGHGLDETLVEKCRSIRTGQLLTDSITSSFGERTRSLEADLPGRVLVQTVQIQGCPQPGVMKVDFPTFLENVKNISTEVFGPFAVIVEYTDPAQLLEAARHLEGSLTAVVHAEKEESENLRDLVALLQDKAGRVLFNDWPTGVSVTPAQHHGGPFPATTNPLHTAVGTAAVERFLRPVAFQNVPEDLLPEPLRTANPWGIPQKVSTPGESAAWGRSLAGR</sequence>
<dbReference type="Pfam" id="PF00171">
    <property type="entry name" value="Aldedh"/>
    <property type="match status" value="1"/>
</dbReference>
<reference evidence="5" key="1">
    <citation type="journal article" date="2019" name="Int. J. Syst. Evol. Microbiol.">
        <title>The Global Catalogue of Microorganisms (GCM) 10K type strain sequencing project: providing services to taxonomists for standard genome sequencing and annotation.</title>
        <authorList>
            <consortium name="The Broad Institute Genomics Platform"/>
            <consortium name="The Broad Institute Genome Sequencing Center for Infectious Disease"/>
            <person name="Wu L."/>
            <person name="Ma J."/>
        </authorList>
    </citation>
    <scope>NUCLEOTIDE SEQUENCE [LARGE SCALE GENOMIC DNA]</scope>
    <source>
        <strain evidence="5">JCM 30742</strain>
    </source>
</reference>
<name>A0ABP7CYF5_9MICC</name>
<dbReference type="EMBL" id="BAABEO010000026">
    <property type="protein sequence ID" value="GAA3698325.1"/>
    <property type="molecule type" value="Genomic_DNA"/>
</dbReference>
<feature type="region of interest" description="Disordered" evidence="2">
    <location>
        <begin position="486"/>
        <end position="508"/>
    </location>
</feature>
<dbReference type="InterPro" id="IPR016163">
    <property type="entry name" value="Ald_DH_C"/>
</dbReference>
<proteinExistence type="predicted"/>
<dbReference type="PANTHER" id="PTHR43353">
    <property type="entry name" value="SUCCINATE-SEMIALDEHYDE DEHYDROGENASE, MITOCHONDRIAL"/>
    <property type="match status" value="1"/>
</dbReference>
<organism evidence="4 5">
    <name type="scientific">Arthrobacter ginkgonis</name>
    <dbReference type="NCBI Taxonomy" id="1630594"/>
    <lineage>
        <taxon>Bacteria</taxon>
        <taxon>Bacillati</taxon>
        <taxon>Actinomycetota</taxon>
        <taxon>Actinomycetes</taxon>
        <taxon>Micrococcales</taxon>
        <taxon>Micrococcaceae</taxon>
        <taxon>Arthrobacter</taxon>
    </lineage>
</organism>
<dbReference type="InterPro" id="IPR016162">
    <property type="entry name" value="Ald_DH_N"/>
</dbReference>
<comment type="caution">
    <text evidence="4">The sequence shown here is derived from an EMBL/GenBank/DDBJ whole genome shotgun (WGS) entry which is preliminary data.</text>
</comment>
<dbReference type="InterPro" id="IPR044151">
    <property type="entry name" value="ALDH_KGSADH"/>
</dbReference>
<dbReference type="PANTHER" id="PTHR43353:SF3">
    <property type="entry name" value="ALDEHYDE DEHYDROGENASE-RELATED"/>
    <property type="match status" value="1"/>
</dbReference>
<dbReference type="CDD" id="cd07129">
    <property type="entry name" value="ALDH_KGSADH"/>
    <property type="match status" value="1"/>
</dbReference>
<protein>
    <submittedName>
        <fullName evidence="4">Aldehyde dehydrogenase (NADP(+))</fullName>
    </submittedName>
</protein>
<evidence type="ECO:0000256" key="2">
    <source>
        <dbReference type="SAM" id="MobiDB-lite"/>
    </source>
</evidence>
<dbReference type="SUPFAM" id="SSF53720">
    <property type="entry name" value="ALDH-like"/>
    <property type="match status" value="1"/>
</dbReference>
<evidence type="ECO:0000313" key="4">
    <source>
        <dbReference type="EMBL" id="GAA3698325.1"/>
    </source>
</evidence>
<evidence type="ECO:0000313" key="5">
    <source>
        <dbReference type="Proteomes" id="UP001500752"/>
    </source>
</evidence>
<dbReference type="Proteomes" id="UP001500752">
    <property type="component" value="Unassembled WGS sequence"/>
</dbReference>
<feature type="domain" description="Aldehyde dehydrogenase" evidence="3">
    <location>
        <begin position="17"/>
        <end position="437"/>
    </location>
</feature>
<dbReference type="Gene3D" id="3.40.309.10">
    <property type="entry name" value="Aldehyde Dehydrogenase, Chain A, domain 2"/>
    <property type="match status" value="1"/>
</dbReference>
<dbReference type="Gene3D" id="3.40.605.10">
    <property type="entry name" value="Aldehyde Dehydrogenase, Chain A, domain 1"/>
    <property type="match status" value="1"/>
</dbReference>
<dbReference type="InterPro" id="IPR050740">
    <property type="entry name" value="Aldehyde_DH_Superfamily"/>
</dbReference>